<gene>
    <name evidence="5" type="ORF">ENG67_00430</name>
</gene>
<dbReference type="SUPFAM" id="SSF46548">
    <property type="entry name" value="alpha-helical ferredoxin"/>
    <property type="match status" value="1"/>
</dbReference>
<organism evidence="5">
    <name type="scientific">candidate division WOR-3 bacterium</name>
    <dbReference type="NCBI Taxonomy" id="2052148"/>
    <lineage>
        <taxon>Bacteria</taxon>
        <taxon>Bacteria division WOR-3</taxon>
    </lineage>
</organism>
<evidence type="ECO:0000256" key="1">
    <source>
        <dbReference type="ARBA" id="ARBA00022723"/>
    </source>
</evidence>
<feature type="domain" description="4Fe-4S ferredoxin-type" evidence="4">
    <location>
        <begin position="227"/>
        <end position="257"/>
    </location>
</feature>
<dbReference type="Pfam" id="PF17179">
    <property type="entry name" value="Fer4_22"/>
    <property type="match status" value="1"/>
</dbReference>
<dbReference type="PROSITE" id="PS00198">
    <property type="entry name" value="4FE4S_FER_1"/>
    <property type="match status" value="1"/>
</dbReference>
<evidence type="ECO:0000256" key="3">
    <source>
        <dbReference type="ARBA" id="ARBA00023014"/>
    </source>
</evidence>
<dbReference type="AlphaFoldDB" id="A0A7C0XC47"/>
<sequence length="340" mass="39083">MLKINVQALRKITGAFLEEGKTVYAPRHLGMGDFAFDRIENPDEFQIEGFVNTLLPPKEIFFRQMETIGRFGWKEEGLCEDVEPEIEDKVLLGIRPCDLEGLLLIDAFYDRVDADMPYKRRRKKTFIIAYACPEPADTCFCVETDSGPWAKRGFDWQLHGLEEGIYLLEVGSEKGRELADRFADLMEKAHDGDLELLEAKRKETLGKFKKRPYIKRGIGNIKKVGEEVYRYLGDRCFRCGGCNYLCPTCTCYNVADIGTRRGERVLFWDSCQFEGYSRLAGDLNLRPDQGSRLKFRFECKLAEWNTETYGRIRCTGCGRCIYTCIGDADIDLFLKKASET</sequence>
<evidence type="ECO:0000313" key="5">
    <source>
        <dbReference type="EMBL" id="HDM89658.1"/>
    </source>
</evidence>
<evidence type="ECO:0000256" key="2">
    <source>
        <dbReference type="ARBA" id="ARBA00023004"/>
    </source>
</evidence>
<dbReference type="PANTHER" id="PTHR40447">
    <property type="entry name" value="ANAEROBIC SULFITE REDUCTASE SUBUNIT A"/>
    <property type="match status" value="1"/>
</dbReference>
<evidence type="ECO:0000259" key="4">
    <source>
        <dbReference type="PROSITE" id="PS51379"/>
    </source>
</evidence>
<dbReference type="EMBL" id="DRBW01000017">
    <property type="protein sequence ID" value="HDM89658.1"/>
    <property type="molecule type" value="Genomic_DNA"/>
</dbReference>
<dbReference type="GO" id="GO:0051536">
    <property type="term" value="F:iron-sulfur cluster binding"/>
    <property type="evidence" value="ECO:0007669"/>
    <property type="project" value="UniProtKB-KW"/>
</dbReference>
<protein>
    <recommendedName>
        <fullName evidence="4">4Fe-4S ferredoxin-type domain-containing protein</fullName>
    </recommendedName>
</protein>
<accession>A0A7C0XC47</accession>
<dbReference type="InterPro" id="IPR017896">
    <property type="entry name" value="4Fe4S_Fe-S-bd"/>
</dbReference>
<dbReference type="PROSITE" id="PS51379">
    <property type="entry name" value="4FE4S_FER_2"/>
    <property type="match status" value="1"/>
</dbReference>
<dbReference type="GO" id="GO:0046872">
    <property type="term" value="F:metal ion binding"/>
    <property type="evidence" value="ECO:0007669"/>
    <property type="project" value="UniProtKB-KW"/>
</dbReference>
<dbReference type="InterPro" id="IPR017900">
    <property type="entry name" value="4Fe4S_Fe_S_CS"/>
</dbReference>
<keyword evidence="2" id="KW-0408">Iron</keyword>
<dbReference type="Proteomes" id="UP000885931">
    <property type="component" value="Unassembled WGS sequence"/>
</dbReference>
<keyword evidence="3" id="KW-0411">Iron-sulfur</keyword>
<dbReference type="PANTHER" id="PTHR40447:SF1">
    <property type="entry name" value="ANAEROBIC SULFITE REDUCTASE SUBUNIT A"/>
    <property type="match status" value="1"/>
</dbReference>
<keyword evidence="1" id="KW-0479">Metal-binding</keyword>
<comment type="caution">
    <text evidence="5">The sequence shown here is derived from an EMBL/GenBank/DDBJ whole genome shotgun (WGS) entry which is preliminary data.</text>
</comment>
<reference evidence="5" key="1">
    <citation type="journal article" date="2020" name="mSystems">
        <title>Genome- and Community-Level Interaction Insights into Carbon Utilization and Element Cycling Functions of Hydrothermarchaeota in Hydrothermal Sediment.</title>
        <authorList>
            <person name="Zhou Z."/>
            <person name="Liu Y."/>
            <person name="Xu W."/>
            <person name="Pan J."/>
            <person name="Luo Z.H."/>
            <person name="Li M."/>
        </authorList>
    </citation>
    <scope>NUCLEOTIDE SEQUENCE [LARGE SCALE GENOMIC DNA]</scope>
    <source>
        <strain evidence="5">HyVt-237</strain>
    </source>
</reference>
<name>A0A7C0XC47_UNCW3</name>
<proteinExistence type="predicted"/>